<evidence type="ECO:0000313" key="1">
    <source>
        <dbReference type="EMBL" id="KOF90646.1"/>
    </source>
</evidence>
<accession>A0A0L8HN40</accession>
<organism evidence="1">
    <name type="scientific">Octopus bimaculoides</name>
    <name type="common">California two-spotted octopus</name>
    <dbReference type="NCBI Taxonomy" id="37653"/>
    <lineage>
        <taxon>Eukaryota</taxon>
        <taxon>Metazoa</taxon>
        <taxon>Spiralia</taxon>
        <taxon>Lophotrochozoa</taxon>
        <taxon>Mollusca</taxon>
        <taxon>Cephalopoda</taxon>
        <taxon>Coleoidea</taxon>
        <taxon>Octopodiformes</taxon>
        <taxon>Octopoda</taxon>
        <taxon>Incirrata</taxon>
        <taxon>Octopodidae</taxon>
        <taxon>Octopus</taxon>
    </lineage>
</organism>
<gene>
    <name evidence="1" type="ORF">OCBIM_22010850mg</name>
</gene>
<proteinExistence type="predicted"/>
<name>A0A0L8HN40_OCTBM</name>
<protein>
    <submittedName>
        <fullName evidence="1">Uncharacterized protein</fullName>
    </submittedName>
</protein>
<dbReference type="EMBL" id="KQ417719">
    <property type="protein sequence ID" value="KOF90646.1"/>
    <property type="molecule type" value="Genomic_DNA"/>
</dbReference>
<sequence>MVEVRAGKCTSKSRLNRLETGTLHVAERSSAFDSLPFMASDGQDCVRLDMSFFFGGCNEERREQLAALFKDIFSKLIFVKMEILKCSNENFAPKWGKFCLTD</sequence>
<reference evidence="1" key="1">
    <citation type="submission" date="2015-07" db="EMBL/GenBank/DDBJ databases">
        <title>MeaNS - Measles Nucleotide Surveillance Program.</title>
        <authorList>
            <person name="Tran T."/>
            <person name="Druce J."/>
        </authorList>
    </citation>
    <scope>NUCLEOTIDE SEQUENCE</scope>
    <source>
        <strain evidence="1">UCB-OBI-ISO-001</strain>
        <tissue evidence="1">Gonad</tissue>
    </source>
</reference>
<dbReference type="AlphaFoldDB" id="A0A0L8HN40"/>